<dbReference type="InterPro" id="IPR012677">
    <property type="entry name" value="Nucleotide-bd_a/b_plait_sf"/>
</dbReference>
<dbReference type="Gene3D" id="3.30.70.330">
    <property type="match status" value="1"/>
</dbReference>
<dbReference type="Proteomes" id="UP001296104">
    <property type="component" value="Unassembled WGS sequence"/>
</dbReference>
<sequence length="443" mass="48061">MYGSLPNNRHPRGMQIHAVPEAERALDDNGRRLPWAYDYLAPSGTNENGERPRIEKGPFGRSMRRSRSGLSRSRSKTAEPRREEDKIRADNIAAEDAIFGSLRKVGTKDSGESKREVMAEVDANTVTAQPTLKAQSAAETDSEPTEVLLYGFGDDMQWAAIDFYERVSNGVILEDYERQPPGSRYDISRTLGRQQAQRSLSRAAMRKKNRYAGGAHWIKITFDSSQAAELAIARAPHIVRGFLVYAEIYQGRGPLKDEPIYATQAGVQITSSSLPPSFSTNTLIGGSPEGSPSSATASSATATAPGSRRRPSNQGNQNSPTSSTSTMQGGVPAHALGPSAAAQVTGFQPQPQAIGGRLQARPAGGRIQGATRAVVLPAEMALAPKQPKLSWSSWIGASEIIGSAVPRKEDGTFDWDRASLYWKLFWWIDQVMGTDLCGLRADD</sequence>
<organism evidence="2 3">
    <name type="scientific">Lecanosticta acicola</name>
    <dbReference type="NCBI Taxonomy" id="111012"/>
    <lineage>
        <taxon>Eukaryota</taxon>
        <taxon>Fungi</taxon>
        <taxon>Dikarya</taxon>
        <taxon>Ascomycota</taxon>
        <taxon>Pezizomycotina</taxon>
        <taxon>Dothideomycetes</taxon>
        <taxon>Dothideomycetidae</taxon>
        <taxon>Mycosphaerellales</taxon>
        <taxon>Mycosphaerellaceae</taxon>
        <taxon>Lecanosticta</taxon>
    </lineage>
</organism>
<keyword evidence="3" id="KW-1185">Reference proteome</keyword>
<reference evidence="2" key="1">
    <citation type="submission" date="2023-11" db="EMBL/GenBank/DDBJ databases">
        <authorList>
            <person name="Alioto T."/>
            <person name="Alioto T."/>
            <person name="Gomez Garrido J."/>
        </authorList>
    </citation>
    <scope>NUCLEOTIDE SEQUENCE</scope>
</reference>
<feature type="region of interest" description="Disordered" evidence="1">
    <location>
        <begin position="272"/>
        <end position="335"/>
    </location>
</feature>
<protein>
    <recommendedName>
        <fullName evidence="4">Nucleoporin NUP53</fullName>
    </recommendedName>
</protein>
<feature type="compositionally biased region" description="Basic and acidic residues" evidence="1">
    <location>
        <begin position="48"/>
        <end position="58"/>
    </location>
</feature>
<comment type="caution">
    <text evidence="2">The sequence shown here is derived from an EMBL/GenBank/DDBJ whole genome shotgun (WGS) entry which is preliminary data.</text>
</comment>
<name>A0AAI9EBL6_9PEZI</name>
<feature type="compositionally biased region" description="Basic and acidic residues" evidence="1">
    <location>
        <begin position="76"/>
        <end position="89"/>
    </location>
</feature>
<evidence type="ECO:0000256" key="1">
    <source>
        <dbReference type="SAM" id="MobiDB-lite"/>
    </source>
</evidence>
<proteinExistence type="predicted"/>
<evidence type="ECO:0000313" key="2">
    <source>
        <dbReference type="EMBL" id="CAK4032061.1"/>
    </source>
</evidence>
<feature type="region of interest" description="Disordered" evidence="1">
    <location>
        <begin position="39"/>
        <end position="89"/>
    </location>
</feature>
<evidence type="ECO:0000313" key="3">
    <source>
        <dbReference type="Proteomes" id="UP001296104"/>
    </source>
</evidence>
<feature type="compositionally biased region" description="Low complexity" evidence="1">
    <location>
        <begin position="285"/>
        <end position="306"/>
    </location>
</feature>
<evidence type="ECO:0008006" key="4">
    <source>
        <dbReference type="Google" id="ProtNLM"/>
    </source>
</evidence>
<dbReference type="AlphaFoldDB" id="A0AAI9EBL6"/>
<dbReference type="EMBL" id="CAVMBE010000057">
    <property type="protein sequence ID" value="CAK4032061.1"/>
    <property type="molecule type" value="Genomic_DNA"/>
</dbReference>
<gene>
    <name evidence="2" type="ORF">LECACI_7A007219</name>
</gene>
<accession>A0AAI9EBL6</accession>
<feature type="compositionally biased region" description="Polar residues" evidence="1">
    <location>
        <begin position="312"/>
        <end position="328"/>
    </location>
</feature>
<feature type="compositionally biased region" description="Polar residues" evidence="1">
    <location>
        <begin position="272"/>
        <end position="284"/>
    </location>
</feature>